<accession>A0A1A9QE00</accession>
<dbReference type="AlphaFoldDB" id="A0A1A9QE00"/>
<evidence type="ECO:0000313" key="1">
    <source>
        <dbReference type="EMBL" id="OAL10697.1"/>
    </source>
</evidence>
<dbReference type="Proteomes" id="UP000077623">
    <property type="component" value="Unassembled WGS sequence"/>
</dbReference>
<proteinExistence type="predicted"/>
<dbReference type="RefSeq" id="WP_187149933.1">
    <property type="nucleotide sequence ID" value="NZ_LWUJ01000010.1"/>
</dbReference>
<dbReference type="STRING" id="432608.A6V39_01335"/>
<protein>
    <submittedName>
        <fullName evidence="1">Uncharacterized protein</fullName>
    </submittedName>
</protein>
<gene>
    <name evidence="1" type="ORF">A6V39_01335</name>
</gene>
<name>A0A1A9QE00_9MOLU</name>
<sequence>MTLTTKLGASLLATSSIAGLGYAGSKYFEKDTKKVNTVQQVTTINDLITERYDYILLNTSDDGGDQDKWSEKWESYKRAKDNVFNLNGWDANNARLDLTNPLKKKCEDLAKEDSAKVSYENVTKYCARGVTLEEQAKKDTSEVLNTSNSDHASVWTKRHGEKGQIDAELKKLGMTGDLANGDAIKSGCNNAKSWNKQVNDYPNVYKAYKRVCTRQTNDPK</sequence>
<keyword evidence="2" id="KW-1185">Reference proteome</keyword>
<dbReference type="EMBL" id="LWUJ01000010">
    <property type="protein sequence ID" value="OAL10697.1"/>
    <property type="molecule type" value="Genomic_DNA"/>
</dbReference>
<reference evidence="2" key="1">
    <citation type="submission" date="2016-04" db="EMBL/GenBank/DDBJ databases">
        <authorList>
            <person name="Quiroz-Castaneda R.E."/>
            <person name="Martinez-Ocampo F."/>
        </authorList>
    </citation>
    <scope>NUCLEOTIDE SEQUENCE [LARGE SCALE GENOMIC DNA]</scope>
    <source>
        <strain evidence="2">INIFAP01</strain>
    </source>
</reference>
<organism evidence="1 2">
    <name type="scientific">Candidatus Mycoplasma haematobovis</name>
    <dbReference type="NCBI Taxonomy" id="432608"/>
    <lineage>
        <taxon>Bacteria</taxon>
        <taxon>Bacillati</taxon>
        <taxon>Mycoplasmatota</taxon>
        <taxon>Mollicutes</taxon>
        <taxon>Mycoplasmataceae</taxon>
        <taxon>Mycoplasma</taxon>
    </lineage>
</organism>
<comment type="caution">
    <text evidence="1">The sequence shown here is derived from an EMBL/GenBank/DDBJ whole genome shotgun (WGS) entry which is preliminary data.</text>
</comment>
<evidence type="ECO:0000313" key="2">
    <source>
        <dbReference type="Proteomes" id="UP000077623"/>
    </source>
</evidence>